<keyword evidence="2" id="KW-1185">Reference proteome</keyword>
<dbReference type="EMBL" id="CYPW01000023">
    <property type="protein sequence ID" value="CUH52727.1"/>
    <property type="molecule type" value="Genomic_DNA"/>
</dbReference>
<protein>
    <submittedName>
        <fullName evidence="1">Uncharacterized protein</fullName>
    </submittedName>
</protein>
<evidence type="ECO:0000313" key="2">
    <source>
        <dbReference type="Proteomes" id="UP000054823"/>
    </source>
</evidence>
<dbReference type="OrthoDB" id="7816979at2"/>
<sequence>MQIVLHAGAHFTDDGKLLGSLAQNTELMAQHGIALPPPSTYRRQIRDTLGQMSNAIMATDYKGAVMGGMIGDTTPDRMVLSNDNFFGVPRRAIKDNLLFPTAGDRLRGLCSLFYGEDIEVFLALRNPATFLPALVDASPNHAIEEVTDNCDPTMLRWSELILRIREAVPHVPITVWCNEDTPLIWEEVMRDMAGLDHNIPMAGSTDLLREIMSKEGMARLEAFLAQHQGVTEIQKRRVIAAFLDKFAIEDQIEEELDLPGWTAAMVEAITDAYDEDVFQIERIPGVTLITP</sequence>
<dbReference type="AlphaFoldDB" id="A0A0P1FCK0"/>
<dbReference type="RefSeq" id="WP_058239939.1">
    <property type="nucleotide sequence ID" value="NZ_CYPW01000023.1"/>
</dbReference>
<organism evidence="1 2">
    <name type="scientific">Shimia marina</name>
    <dbReference type="NCBI Taxonomy" id="321267"/>
    <lineage>
        <taxon>Bacteria</taxon>
        <taxon>Pseudomonadati</taxon>
        <taxon>Pseudomonadota</taxon>
        <taxon>Alphaproteobacteria</taxon>
        <taxon>Rhodobacterales</taxon>
        <taxon>Roseobacteraceae</taxon>
    </lineage>
</organism>
<dbReference type="Proteomes" id="UP000054823">
    <property type="component" value="Unassembled WGS sequence"/>
</dbReference>
<gene>
    <name evidence="1" type="ORF">SHM7688_02174</name>
</gene>
<accession>A0A0P1FCK0</accession>
<evidence type="ECO:0000313" key="1">
    <source>
        <dbReference type="EMBL" id="CUH52727.1"/>
    </source>
</evidence>
<dbReference type="STRING" id="321267.SHM7688_02174"/>
<name>A0A0P1FCK0_9RHOB</name>
<reference evidence="1 2" key="1">
    <citation type="submission" date="2015-09" db="EMBL/GenBank/DDBJ databases">
        <authorList>
            <consortium name="Swine Surveillance"/>
        </authorList>
    </citation>
    <scope>NUCLEOTIDE SEQUENCE [LARGE SCALE GENOMIC DNA]</scope>
    <source>
        <strain evidence="1 2">CECT 7688</strain>
    </source>
</reference>
<proteinExistence type="predicted"/>